<gene>
    <name evidence="4" type="ORF">F443_05954</name>
</gene>
<feature type="signal peptide" evidence="3">
    <location>
        <begin position="1"/>
        <end position="20"/>
    </location>
</feature>
<dbReference type="AlphaFoldDB" id="V9FGE7"/>
<sequence>MNKIVKIFACLAILLIPSLAIIPPAVIASTIETVYSEFVKHDVVDDAELAGSIPLGGLAILVIDQQVSFHPGGSLAIPTANEDAARIAAFITNHTSELSQIILTMDSHQRYHIAHGIFWMNDAGESPQPFTTITSKDINPPPPNPADFHLFKLHYTAPLHLVFVCKLQEGFGKCAHTWRIDGLTDAYTAYRRKRKH</sequence>
<dbReference type="eggNOG" id="ENOG502RGBM">
    <property type="taxonomic scope" value="Eukaryota"/>
</dbReference>
<keyword evidence="3" id="KW-0732">Signal</keyword>
<dbReference type="InterPro" id="IPR036380">
    <property type="entry name" value="Isochorismatase-like_sf"/>
</dbReference>
<name>V9FGE7_PHYNI</name>
<dbReference type="HOGENOM" id="CLU_120234_0_0_1"/>
<evidence type="ECO:0000313" key="4">
    <source>
        <dbReference type="EMBL" id="ETI50525.1"/>
    </source>
</evidence>
<comment type="similarity">
    <text evidence="1">Belongs to the isochorismatase family.</text>
</comment>
<evidence type="ECO:0008006" key="6">
    <source>
        <dbReference type="Google" id="ProtNLM"/>
    </source>
</evidence>
<evidence type="ECO:0000313" key="5">
    <source>
        <dbReference type="Proteomes" id="UP000018721"/>
    </source>
</evidence>
<dbReference type="InterPro" id="IPR052347">
    <property type="entry name" value="Isochorismatase_Nicotinamidase"/>
</dbReference>
<comment type="caution">
    <text evidence="4">The sequence shown here is derived from an EMBL/GenBank/DDBJ whole genome shotgun (WGS) entry which is preliminary data.</text>
</comment>
<reference evidence="4 5" key="1">
    <citation type="submission" date="2013-11" db="EMBL/GenBank/DDBJ databases">
        <title>The Genome Sequence of Phytophthora parasitica P1569.</title>
        <authorList>
            <consortium name="The Broad Institute Genomics Platform"/>
            <person name="Russ C."/>
            <person name="Tyler B."/>
            <person name="Panabieres F."/>
            <person name="Shan W."/>
            <person name="Tripathy S."/>
            <person name="Grunwald N."/>
            <person name="Machado M."/>
            <person name="Johnson C.S."/>
            <person name="Arredondo F."/>
            <person name="Hong C."/>
            <person name="Coffey M."/>
            <person name="Young S.K."/>
            <person name="Zeng Q."/>
            <person name="Gargeya S."/>
            <person name="Fitzgerald M."/>
            <person name="Abouelleil A."/>
            <person name="Alvarado L."/>
            <person name="Chapman S.B."/>
            <person name="Gainer-Dewar J."/>
            <person name="Goldberg J."/>
            <person name="Griggs A."/>
            <person name="Gujja S."/>
            <person name="Hansen M."/>
            <person name="Howarth C."/>
            <person name="Imamovic A."/>
            <person name="Ireland A."/>
            <person name="Larimer J."/>
            <person name="McCowan C."/>
            <person name="Murphy C."/>
            <person name="Pearson M."/>
            <person name="Poon T.W."/>
            <person name="Priest M."/>
            <person name="Roberts A."/>
            <person name="Saif S."/>
            <person name="Shea T."/>
            <person name="Sykes S."/>
            <person name="Wortman J."/>
            <person name="Nusbaum C."/>
            <person name="Birren B."/>
        </authorList>
    </citation>
    <scope>NUCLEOTIDE SEQUENCE [LARGE SCALE GENOMIC DNA]</scope>
    <source>
        <strain evidence="4 5">P1569</strain>
    </source>
</reference>
<dbReference type="Gene3D" id="3.40.50.850">
    <property type="entry name" value="Isochorismatase-like"/>
    <property type="match status" value="1"/>
</dbReference>
<organism evidence="4 5">
    <name type="scientific">Phytophthora nicotianae P1569</name>
    <dbReference type="NCBI Taxonomy" id="1317065"/>
    <lineage>
        <taxon>Eukaryota</taxon>
        <taxon>Sar</taxon>
        <taxon>Stramenopiles</taxon>
        <taxon>Oomycota</taxon>
        <taxon>Peronosporomycetes</taxon>
        <taxon>Peronosporales</taxon>
        <taxon>Peronosporaceae</taxon>
        <taxon>Phytophthora</taxon>
    </lineage>
</organism>
<keyword evidence="5" id="KW-1185">Reference proteome</keyword>
<protein>
    <recommendedName>
        <fullName evidence="6">Isochorismatase-like domain-containing protein</fullName>
    </recommendedName>
</protein>
<dbReference type="PANTHER" id="PTHR11080:SF2">
    <property type="entry name" value="LD05707P"/>
    <property type="match status" value="1"/>
</dbReference>
<dbReference type="Proteomes" id="UP000018721">
    <property type="component" value="Unassembled WGS sequence"/>
</dbReference>
<dbReference type="EMBL" id="ANIZ01001015">
    <property type="protein sequence ID" value="ETI50525.1"/>
    <property type="molecule type" value="Genomic_DNA"/>
</dbReference>
<evidence type="ECO:0000256" key="1">
    <source>
        <dbReference type="ARBA" id="ARBA00006336"/>
    </source>
</evidence>
<keyword evidence="2" id="KW-0378">Hydrolase</keyword>
<dbReference type="SUPFAM" id="SSF52499">
    <property type="entry name" value="Isochorismatase-like hydrolases"/>
    <property type="match status" value="1"/>
</dbReference>
<feature type="chain" id="PRO_5004776269" description="Isochorismatase-like domain-containing protein" evidence="3">
    <location>
        <begin position="21"/>
        <end position="196"/>
    </location>
</feature>
<accession>V9FGE7</accession>
<evidence type="ECO:0000256" key="2">
    <source>
        <dbReference type="ARBA" id="ARBA00022801"/>
    </source>
</evidence>
<evidence type="ECO:0000256" key="3">
    <source>
        <dbReference type="SAM" id="SignalP"/>
    </source>
</evidence>
<dbReference type="GO" id="GO:0016787">
    <property type="term" value="F:hydrolase activity"/>
    <property type="evidence" value="ECO:0007669"/>
    <property type="project" value="UniProtKB-KW"/>
</dbReference>
<proteinExistence type="inferred from homology"/>
<dbReference type="PANTHER" id="PTHR11080">
    <property type="entry name" value="PYRAZINAMIDASE/NICOTINAMIDASE"/>
    <property type="match status" value="1"/>
</dbReference>